<evidence type="ECO:0000313" key="7">
    <source>
        <dbReference type="EMBL" id="KAJ8981258.1"/>
    </source>
</evidence>
<protein>
    <recommendedName>
        <fullName evidence="2 5">peptidylprolyl isomerase</fullName>
        <ecNumber evidence="2 5">5.2.1.8</ecNumber>
    </recommendedName>
</protein>
<keyword evidence="3 5" id="KW-0697">Rotamase</keyword>
<dbReference type="PROSITE" id="PS50059">
    <property type="entry name" value="FKBP_PPIASE"/>
    <property type="match status" value="1"/>
</dbReference>
<sequence>VYYEGRLKQNNKLFDSAKAGKGFNFRLGNSEVIKGWDVGVSGMKIGGKRRITCPPSMAYGPKGAPPEIPPNSTLVFEVELRKVS</sequence>
<proteinExistence type="predicted"/>
<dbReference type="PANTHER" id="PTHR43811:SF19">
    <property type="entry name" value="39 KDA FK506-BINDING NUCLEAR PROTEIN"/>
    <property type="match status" value="1"/>
</dbReference>
<dbReference type="Pfam" id="PF00254">
    <property type="entry name" value="FKBP_C"/>
    <property type="match status" value="1"/>
</dbReference>
<name>A0ABQ9JSL0_9CUCU</name>
<dbReference type="EMBL" id="JAPWTJ010000192">
    <property type="protein sequence ID" value="KAJ8981258.1"/>
    <property type="molecule type" value="Genomic_DNA"/>
</dbReference>
<evidence type="ECO:0000259" key="6">
    <source>
        <dbReference type="PROSITE" id="PS50059"/>
    </source>
</evidence>
<keyword evidence="8" id="KW-1185">Reference proteome</keyword>
<keyword evidence="4 5" id="KW-0413">Isomerase</keyword>
<evidence type="ECO:0000313" key="8">
    <source>
        <dbReference type="Proteomes" id="UP001162164"/>
    </source>
</evidence>
<evidence type="ECO:0000256" key="2">
    <source>
        <dbReference type="ARBA" id="ARBA00013194"/>
    </source>
</evidence>
<accession>A0ABQ9JSL0</accession>
<feature type="non-terminal residue" evidence="7">
    <location>
        <position position="1"/>
    </location>
</feature>
<evidence type="ECO:0000256" key="4">
    <source>
        <dbReference type="ARBA" id="ARBA00023235"/>
    </source>
</evidence>
<dbReference type="SUPFAM" id="SSF54534">
    <property type="entry name" value="FKBP-like"/>
    <property type="match status" value="1"/>
</dbReference>
<comment type="catalytic activity">
    <reaction evidence="1 5">
        <text>[protein]-peptidylproline (omega=180) = [protein]-peptidylproline (omega=0)</text>
        <dbReference type="Rhea" id="RHEA:16237"/>
        <dbReference type="Rhea" id="RHEA-COMP:10747"/>
        <dbReference type="Rhea" id="RHEA-COMP:10748"/>
        <dbReference type="ChEBI" id="CHEBI:83833"/>
        <dbReference type="ChEBI" id="CHEBI:83834"/>
        <dbReference type="EC" id="5.2.1.8"/>
    </reaction>
</comment>
<evidence type="ECO:0000256" key="1">
    <source>
        <dbReference type="ARBA" id="ARBA00000971"/>
    </source>
</evidence>
<feature type="domain" description="PPIase FKBP-type" evidence="6">
    <location>
        <begin position="1"/>
        <end position="84"/>
    </location>
</feature>
<reference evidence="7" key="1">
    <citation type="journal article" date="2023" name="Insect Mol. Biol.">
        <title>Genome sequencing provides insights into the evolution of gene families encoding plant cell wall-degrading enzymes in longhorned beetles.</title>
        <authorList>
            <person name="Shin N.R."/>
            <person name="Okamura Y."/>
            <person name="Kirsch R."/>
            <person name="Pauchet Y."/>
        </authorList>
    </citation>
    <scope>NUCLEOTIDE SEQUENCE</scope>
    <source>
        <strain evidence="7">MMC_N1</strain>
    </source>
</reference>
<dbReference type="PANTHER" id="PTHR43811">
    <property type="entry name" value="FKBP-TYPE PEPTIDYL-PROLYL CIS-TRANS ISOMERASE FKPA"/>
    <property type="match status" value="1"/>
</dbReference>
<dbReference type="EC" id="5.2.1.8" evidence="2 5"/>
<dbReference type="Gene3D" id="3.10.50.40">
    <property type="match status" value="1"/>
</dbReference>
<evidence type="ECO:0000256" key="3">
    <source>
        <dbReference type="ARBA" id="ARBA00023110"/>
    </source>
</evidence>
<evidence type="ECO:0000256" key="5">
    <source>
        <dbReference type="PROSITE-ProRule" id="PRU00277"/>
    </source>
</evidence>
<dbReference type="InterPro" id="IPR001179">
    <property type="entry name" value="PPIase_FKBP_dom"/>
</dbReference>
<dbReference type="InterPro" id="IPR046357">
    <property type="entry name" value="PPIase_dom_sf"/>
</dbReference>
<organism evidence="7 8">
    <name type="scientific">Molorchus minor</name>
    <dbReference type="NCBI Taxonomy" id="1323400"/>
    <lineage>
        <taxon>Eukaryota</taxon>
        <taxon>Metazoa</taxon>
        <taxon>Ecdysozoa</taxon>
        <taxon>Arthropoda</taxon>
        <taxon>Hexapoda</taxon>
        <taxon>Insecta</taxon>
        <taxon>Pterygota</taxon>
        <taxon>Neoptera</taxon>
        <taxon>Endopterygota</taxon>
        <taxon>Coleoptera</taxon>
        <taxon>Polyphaga</taxon>
        <taxon>Cucujiformia</taxon>
        <taxon>Chrysomeloidea</taxon>
        <taxon>Cerambycidae</taxon>
        <taxon>Lamiinae</taxon>
        <taxon>Monochamini</taxon>
        <taxon>Molorchus</taxon>
    </lineage>
</organism>
<comment type="caution">
    <text evidence="7">The sequence shown here is derived from an EMBL/GenBank/DDBJ whole genome shotgun (WGS) entry which is preliminary data.</text>
</comment>
<dbReference type="Proteomes" id="UP001162164">
    <property type="component" value="Unassembled WGS sequence"/>
</dbReference>
<gene>
    <name evidence="7" type="ORF">NQ317_014569</name>
</gene>